<protein>
    <submittedName>
        <fullName evidence="2">Uncharacterized protein</fullName>
    </submittedName>
</protein>
<evidence type="ECO:0000313" key="2">
    <source>
        <dbReference type="EMBL" id="SCF44983.1"/>
    </source>
</evidence>
<evidence type="ECO:0000313" key="3">
    <source>
        <dbReference type="Proteomes" id="UP000199504"/>
    </source>
</evidence>
<feature type="compositionally biased region" description="Basic residues" evidence="1">
    <location>
        <begin position="40"/>
        <end position="49"/>
    </location>
</feature>
<feature type="region of interest" description="Disordered" evidence="1">
    <location>
        <begin position="1"/>
        <end position="71"/>
    </location>
</feature>
<dbReference type="OrthoDB" id="4169523at2"/>
<reference evidence="3" key="1">
    <citation type="submission" date="2016-06" db="EMBL/GenBank/DDBJ databases">
        <authorList>
            <person name="Varghese N."/>
            <person name="Submissions Spin"/>
        </authorList>
    </citation>
    <scope>NUCLEOTIDE SEQUENCE [LARGE SCALE GENOMIC DNA]</scope>
    <source>
        <strain evidence="3">DSM 44830</strain>
    </source>
</reference>
<keyword evidence="3" id="KW-1185">Reference proteome</keyword>
<proteinExistence type="predicted"/>
<feature type="compositionally biased region" description="Polar residues" evidence="1">
    <location>
        <begin position="55"/>
        <end position="66"/>
    </location>
</feature>
<feature type="compositionally biased region" description="Basic and acidic residues" evidence="1">
    <location>
        <begin position="1"/>
        <end position="16"/>
    </location>
</feature>
<evidence type="ECO:0000256" key="1">
    <source>
        <dbReference type="SAM" id="MobiDB-lite"/>
    </source>
</evidence>
<name>A0A1C5AIF6_9ACTN</name>
<dbReference type="RefSeq" id="WP_141714874.1">
    <property type="nucleotide sequence ID" value="NZ_FMCX01000011.1"/>
</dbReference>
<sequence>MSETIEQHNPGRECRHCGGPIPPKPAGKRGPAPDYCGRTCRSKAKHRRTYVPTPRATTRPSQQTHRPGSRYGGLSLVERVEGSGEPRALFRCDCGNVKALQINNVSQGITTNCADRVNHPDPRRKDRLTYDGAHNRVKGQRGSASGYLCRCGNQAEQWAYSHADFRQRADTEGRETGRPYSTNPDHYLPMCRGCHARYDSTHRRLIGDSLSPVGVAYWIMIHRAEEVTG</sequence>
<gene>
    <name evidence="2" type="ORF">GA0070564_11117</name>
</gene>
<dbReference type="Proteomes" id="UP000199504">
    <property type="component" value="Unassembled WGS sequence"/>
</dbReference>
<dbReference type="STRING" id="262898.GA0070564_11117"/>
<dbReference type="EMBL" id="FMCX01000011">
    <property type="protein sequence ID" value="SCF44983.1"/>
    <property type="molecule type" value="Genomic_DNA"/>
</dbReference>
<dbReference type="AlphaFoldDB" id="A0A1C5AIF6"/>
<accession>A0A1C5AIF6</accession>
<organism evidence="2 3">
    <name type="scientific">Micromonospora mirobrigensis</name>
    <dbReference type="NCBI Taxonomy" id="262898"/>
    <lineage>
        <taxon>Bacteria</taxon>
        <taxon>Bacillati</taxon>
        <taxon>Actinomycetota</taxon>
        <taxon>Actinomycetes</taxon>
        <taxon>Micromonosporales</taxon>
        <taxon>Micromonosporaceae</taxon>
        <taxon>Micromonospora</taxon>
    </lineage>
</organism>